<organism evidence="1 2">
    <name type="scientific">Paenibacillus mendelii</name>
    <dbReference type="NCBI Taxonomy" id="206163"/>
    <lineage>
        <taxon>Bacteria</taxon>
        <taxon>Bacillati</taxon>
        <taxon>Bacillota</taxon>
        <taxon>Bacilli</taxon>
        <taxon>Bacillales</taxon>
        <taxon>Paenibacillaceae</taxon>
        <taxon>Paenibacillus</taxon>
    </lineage>
</organism>
<dbReference type="EMBL" id="JBHLVF010000017">
    <property type="protein sequence ID" value="MFC0392390.1"/>
    <property type="molecule type" value="Genomic_DNA"/>
</dbReference>
<reference evidence="1 2" key="1">
    <citation type="submission" date="2024-09" db="EMBL/GenBank/DDBJ databases">
        <authorList>
            <person name="Sun Q."/>
            <person name="Mori K."/>
        </authorList>
    </citation>
    <scope>NUCLEOTIDE SEQUENCE [LARGE SCALE GENOMIC DNA]</scope>
    <source>
        <strain evidence="1 2">CCM 4839</strain>
    </source>
</reference>
<dbReference type="Proteomes" id="UP001589818">
    <property type="component" value="Unassembled WGS sequence"/>
</dbReference>
<evidence type="ECO:0008006" key="3">
    <source>
        <dbReference type="Google" id="ProtNLM"/>
    </source>
</evidence>
<evidence type="ECO:0000313" key="1">
    <source>
        <dbReference type="EMBL" id="MFC0392390.1"/>
    </source>
</evidence>
<protein>
    <recommendedName>
        <fullName evidence="3">Flagellar assembly protein H</fullName>
    </recommendedName>
</protein>
<proteinExistence type="predicted"/>
<evidence type="ECO:0000313" key="2">
    <source>
        <dbReference type="Proteomes" id="UP001589818"/>
    </source>
</evidence>
<comment type="caution">
    <text evidence="1">The sequence shown here is derived from an EMBL/GenBank/DDBJ whole genome shotgun (WGS) entry which is preliminary data.</text>
</comment>
<sequence length="87" mass="9662">MIKRKTKAKAVKGRKPLRKTGRRVLKSTVRRGKSRMGRRVLKKPAALPAGNYNQSYDAGFDAAYNEGFNAGYAEGMETGHQEAYKGD</sequence>
<gene>
    <name evidence="1" type="ORF">ACFFJ8_13535</name>
</gene>
<dbReference type="RefSeq" id="WP_204819482.1">
    <property type="nucleotide sequence ID" value="NZ_JANHOF010000003.1"/>
</dbReference>
<name>A0ABV6J931_9BACL</name>
<keyword evidence="2" id="KW-1185">Reference proteome</keyword>
<accession>A0ABV6J931</accession>